<dbReference type="KEGG" id="kqi:F1D05_34520"/>
<evidence type="ECO:0000256" key="1">
    <source>
        <dbReference type="SAM" id="MobiDB-lite"/>
    </source>
</evidence>
<dbReference type="Pfam" id="PF12680">
    <property type="entry name" value="SnoaL_2"/>
    <property type="match status" value="1"/>
</dbReference>
<dbReference type="InterPro" id="IPR032710">
    <property type="entry name" value="NTF2-like_dom_sf"/>
</dbReference>
<evidence type="ECO:0000313" key="4">
    <source>
        <dbReference type="Proteomes" id="UP000515563"/>
    </source>
</evidence>
<feature type="region of interest" description="Disordered" evidence="1">
    <location>
        <begin position="118"/>
        <end position="142"/>
    </location>
</feature>
<dbReference type="Gene3D" id="3.10.450.50">
    <property type="match status" value="1"/>
</dbReference>
<dbReference type="AlphaFoldDB" id="A0A7G6X780"/>
<reference evidence="4" key="1">
    <citation type="submission" date="2019-09" db="EMBL/GenBank/DDBJ databases">
        <title>Antimicrobial potential of Antarctic Bacteria.</title>
        <authorList>
            <person name="Benaud N."/>
            <person name="Edwards R.J."/>
            <person name="Ferrari B.C."/>
        </authorList>
    </citation>
    <scope>NUCLEOTIDE SEQUENCE [LARGE SCALE GENOMIC DNA]</scope>
    <source>
        <strain evidence="4">SPB151</strain>
    </source>
</reference>
<feature type="domain" description="SnoaL-like" evidence="2">
    <location>
        <begin position="12"/>
        <end position="104"/>
    </location>
</feature>
<dbReference type="Proteomes" id="UP000515563">
    <property type="component" value="Chromosome"/>
</dbReference>
<evidence type="ECO:0000313" key="3">
    <source>
        <dbReference type="EMBL" id="QNE22095.1"/>
    </source>
</evidence>
<dbReference type="RefSeq" id="WP_185444506.1">
    <property type="nucleotide sequence ID" value="NZ_CP043661.1"/>
</dbReference>
<dbReference type="InterPro" id="IPR037401">
    <property type="entry name" value="SnoaL-like"/>
</dbReference>
<organism evidence="3 4">
    <name type="scientific">Kribbella qitaiheensis</name>
    <dbReference type="NCBI Taxonomy" id="1544730"/>
    <lineage>
        <taxon>Bacteria</taxon>
        <taxon>Bacillati</taxon>
        <taxon>Actinomycetota</taxon>
        <taxon>Actinomycetes</taxon>
        <taxon>Propionibacteriales</taxon>
        <taxon>Kribbellaceae</taxon>
        <taxon>Kribbella</taxon>
    </lineage>
</organism>
<proteinExistence type="predicted"/>
<gene>
    <name evidence="3" type="ORF">F1D05_34520</name>
</gene>
<dbReference type="SUPFAM" id="SSF54427">
    <property type="entry name" value="NTF2-like"/>
    <property type="match status" value="1"/>
</dbReference>
<accession>A0A7G6X780</accession>
<name>A0A7G6X780_9ACTN</name>
<evidence type="ECO:0000259" key="2">
    <source>
        <dbReference type="Pfam" id="PF12680"/>
    </source>
</evidence>
<protein>
    <submittedName>
        <fullName evidence="3">Nuclear transport factor 2 family protein</fullName>
    </submittedName>
</protein>
<keyword evidence="4" id="KW-1185">Reference proteome</keyword>
<sequence>MTETTTTALETVLAYHQAWTSHDFDLAMRYIADDIICHTPAGRLDGAAAFRAFMEPFSQTVTSSTLLSAFGDETTALLMYDTVTTPVPHAPGAELLTVQHARITHLKIIFDRLPFTQAPRSRRPKPIAHQGGRLQRPNASPA</sequence>
<reference evidence="3 4" key="2">
    <citation type="journal article" date="2020" name="Microbiol. Resour. Announc.">
        <title>Antarctic desert soil bacteria exhibit high novel natural product potential, evaluated through long-read genome sequencing and comparative genomics.</title>
        <authorList>
            <person name="Benaud N."/>
            <person name="Edwards R.J."/>
            <person name="Amos T.G."/>
            <person name="D'Agostino P.M."/>
            <person name="Gutierrez-Chavez C."/>
            <person name="Montgomery K."/>
            <person name="Nicetic I."/>
            <person name="Ferrari B.C."/>
        </authorList>
    </citation>
    <scope>NUCLEOTIDE SEQUENCE [LARGE SCALE GENOMIC DNA]</scope>
    <source>
        <strain evidence="3 4">SPB151</strain>
    </source>
</reference>
<dbReference type="EMBL" id="CP043661">
    <property type="protein sequence ID" value="QNE22095.1"/>
    <property type="molecule type" value="Genomic_DNA"/>
</dbReference>